<protein>
    <submittedName>
        <fullName evidence="1">Uncharacterized protein</fullName>
    </submittedName>
</protein>
<reference evidence="1 2" key="1">
    <citation type="submission" date="2020-04" db="EMBL/GenBank/DDBJ databases">
        <title>Flammeovirga sp. SR4, a novel species isolated from seawater.</title>
        <authorList>
            <person name="Wang X."/>
        </authorList>
    </citation>
    <scope>NUCLEOTIDE SEQUENCE [LARGE SCALE GENOMIC DNA]</scope>
    <source>
        <strain evidence="1 2">ATCC 23126</strain>
    </source>
</reference>
<dbReference type="Proteomes" id="UP000576082">
    <property type="component" value="Unassembled WGS sequence"/>
</dbReference>
<dbReference type="RefSeq" id="WP_169660219.1">
    <property type="nucleotide sequence ID" value="NZ_JABANE010000128.1"/>
</dbReference>
<dbReference type="AlphaFoldDB" id="A0A7X9S0D2"/>
<gene>
    <name evidence="1" type="ORF">HHU12_28915</name>
</gene>
<dbReference type="EMBL" id="JABANE010000128">
    <property type="protein sequence ID" value="NME72021.1"/>
    <property type="molecule type" value="Genomic_DNA"/>
</dbReference>
<accession>A0A7X9S0D2</accession>
<organism evidence="1 2">
    <name type="scientific">Flammeovirga aprica JL-4</name>
    <dbReference type="NCBI Taxonomy" id="694437"/>
    <lineage>
        <taxon>Bacteria</taxon>
        <taxon>Pseudomonadati</taxon>
        <taxon>Bacteroidota</taxon>
        <taxon>Cytophagia</taxon>
        <taxon>Cytophagales</taxon>
        <taxon>Flammeovirgaceae</taxon>
        <taxon>Flammeovirga</taxon>
    </lineage>
</organism>
<proteinExistence type="predicted"/>
<sequence>MLDFQYVNCLDITSTDSLGIHYLNYENDTLTATVGLCINCGYQNIEAYLEMDSVTGVYNIKLLEVSDVTVELDANGDTVEIWYSMGITSCSCFKKMYFKFAGMSVEEFNELKIDGWSVMIRTKDNSCIPVVEEEVED</sequence>
<evidence type="ECO:0000313" key="1">
    <source>
        <dbReference type="EMBL" id="NME72021.1"/>
    </source>
</evidence>
<name>A0A7X9S0D2_9BACT</name>
<comment type="caution">
    <text evidence="1">The sequence shown here is derived from an EMBL/GenBank/DDBJ whole genome shotgun (WGS) entry which is preliminary data.</text>
</comment>
<keyword evidence="2" id="KW-1185">Reference proteome</keyword>
<evidence type="ECO:0000313" key="2">
    <source>
        <dbReference type="Proteomes" id="UP000576082"/>
    </source>
</evidence>